<dbReference type="Pfam" id="PF08281">
    <property type="entry name" value="Sigma70_r4_2"/>
    <property type="match status" value="1"/>
</dbReference>
<evidence type="ECO:0000313" key="6">
    <source>
        <dbReference type="EMBL" id="SCD20817.1"/>
    </source>
</evidence>
<accession>A0A1R3T8A0</accession>
<organism evidence="6 7">
    <name type="scientific">Proteiniphilum saccharofermentans</name>
    <dbReference type="NCBI Taxonomy" id="1642647"/>
    <lineage>
        <taxon>Bacteria</taxon>
        <taxon>Pseudomonadati</taxon>
        <taxon>Bacteroidota</taxon>
        <taxon>Bacteroidia</taxon>
        <taxon>Bacteroidales</taxon>
        <taxon>Dysgonomonadaceae</taxon>
        <taxon>Proteiniphilum</taxon>
    </lineage>
</organism>
<dbReference type="KEGG" id="psac:PSM36_2010"/>
<dbReference type="AlphaFoldDB" id="A0A1R3T8A0"/>
<dbReference type="InterPro" id="IPR014284">
    <property type="entry name" value="RNA_pol_sigma-70_dom"/>
</dbReference>
<evidence type="ECO:0000313" key="7">
    <source>
        <dbReference type="Proteomes" id="UP000187464"/>
    </source>
</evidence>
<evidence type="ECO:0000256" key="4">
    <source>
        <dbReference type="ARBA" id="ARBA00023163"/>
    </source>
</evidence>
<dbReference type="PANTHER" id="PTHR43133">
    <property type="entry name" value="RNA POLYMERASE ECF-TYPE SIGMA FACTO"/>
    <property type="match status" value="1"/>
</dbReference>
<dbReference type="Gene3D" id="1.10.1740.10">
    <property type="match status" value="1"/>
</dbReference>
<dbReference type="STRING" id="1642647.PSM36_2010"/>
<feature type="domain" description="RNA polymerase sigma factor 70 region 4 type 2" evidence="5">
    <location>
        <begin position="121"/>
        <end position="171"/>
    </location>
</feature>
<evidence type="ECO:0000256" key="1">
    <source>
        <dbReference type="ARBA" id="ARBA00010641"/>
    </source>
</evidence>
<evidence type="ECO:0000256" key="3">
    <source>
        <dbReference type="ARBA" id="ARBA00023082"/>
    </source>
</evidence>
<dbReference type="GO" id="GO:0006352">
    <property type="term" value="P:DNA-templated transcription initiation"/>
    <property type="evidence" value="ECO:0007669"/>
    <property type="project" value="InterPro"/>
</dbReference>
<evidence type="ECO:0000259" key="5">
    <source>
        <dbReference type="Pfam" id="PF08281"/>
    </source>
</evidence>
<dbReference type="InterPro" id="IPR013325">
    <property type="entry name" value="RNA_pol_sigma_r2"/>
</dbReference>
<sequence>MDVNSWKEFLQGDEKAFSSLYRSYFNELFAYGLKIGFDEEVCKDAIQDVFYKIYISRNQLTHIRNIESYLLHCLKNRLFDIHNLETKINHINYNDIILESENSVVEKIIEEETELQWESKIKQSLKTLPPKQRKIIYYHYQLNLSFDEIAALLDMTPEAVKKSTYRALQKMRGSQQLKNPFFTFLFFVL</sequence>
<dbReference type="Gene3D" id="1.10.10.10">
    <property type="entry name" value="Winged helix-like DNA-binding domain superfamily/Winged helix DNA-binding domain"/>
    <property type="match status" value="1"/>
</dbReference>
<dbReference type="GO" id="GO:0016987">
    <property type="term" value="F:sigma factor activity"/>
    <property type="evidence" value="ECO:0007669"/>
    <property type="project" value="UniProtKB-KW"/>
</dbReference>
<evidence type="ECO:0000256" key="2">
    <source>
        <dbReference type="ARBA" id="ARBA00023015"/>
    </source>
</evidence>
<dbReference type="SUPFAM" id="SSF88659">
    <property type="entry name" value="Sigma3 and sigma4 domains of RNA polymerase sigma factors"/>
    <property type="match status" value="1"/>
</dbReference>
<dbReference type="Proteomes" id="UP000187464">
    <property type="component" value="Chromosome I"/>
</dbReference>
<dbReference type="InterPro" id="IPR013324">
    <property type="entry name" value="RNA_pol_sigma_r3/r4-like"/>
</dbReference>
<dbReference type="RefSeq" id="WP_076930758.1">
    <property type="nucleotide sequence ID" value="NZ_LT605205.1"/>
</dbReference>
<keyword evidence="4" id="KW-0804">Transcription</keyword>
<dbReference type="InterPro" id="IPR013249">
    <property type="entry name" value="RNA_pol_sigma70_r4_t2"/>
</dbReference>
<dbReference type="CDD" id="cd06171">
    <property type="entry name" value="Sigma70_r4"/>
    <property type="match status" value="1"/>
</dbReference>
<dbReference type="EMBL" id="LT605205">
    <property type="protein sequence ID" value="SCD20817.1"/>
    <property type="molecule type" value="Genomic_DNA"/>
</dbReference>
<dbReference type="NCBIfam" id="TIGR02937">
    <property type="entry name" value="sigma70-ECF"/>
    <property type="match status" value="1"/>
</dbReference>
<gene>
    <name evidence="6" type="ORF">PSM36_2010</name>
</gene>
<dbReference type="PANTHER" id="PTHR43133:SF46">
    <property type="entry name" value="RNA POLYMERASE SIGMA-70 FACTOR ECF SUBFAMILY"/>
    <property type="match status" value="1"/>
</dbReference>
<name>A0A1R3T8A0_9BACT</name>
<dbReference type="GO" id="GO:0003677">
    <property type="term" value="F:DNA binding"/>
    <property type="evidence" value="ECO:0007669"/>
    <property type="project" value="InterPro"/>
</dbReference>
<comment type="similarity">
    <text evidence="1">Belongs to the sigma-70 factor family. ECF subfamily.</text>
</comment>
<keyword evidence="3" id="KW-0731">Sigma factor</keyword>
<dbReference type="SUPFAM" id="SSF88946">
    <property type="entry name" value="Sigma2 domain of RNA polymerase sigma factors"/>
    <property type="match status" value="1"/>
</dbReference>
<protein>
    <submittedName>
        <fullName evidence="6">RNA polymerase sigma-70 factor</fullName>
    </submittedName>
</protein>
<reference evidence="7" key="1">
    <citation type="submission" date="2016-08" db="EMBL/GenBank/DDBJ databases">
        <authorList>
            <person name="Wibberg D."/>
        </authorList>
    </citation>
    <scope>NUCLEOTIDE SEQUENCE [LARGE SCALE GENOMIC DNA]</scope>
</reference>
<dbReference type="InterPro" id="IPR039425">
    <property type="entry name" value="RNA_pol_sigma-70-like"/>
</dbReference>
<dbReference type="InterPro" id="IPR036388">
    <property type="entry name" value="WH-like_DNA-bd_sf"/>
</dbReference>
<proteinExistence type="inferred from homology"/>
<keyword evidence="7" id="KW-1185">Reference proteome</keyword>
<keyword evidence="2" id="KW-0805">Transcription regulation</keyword>